<comment type="similarity">
    <text evidence="2">Belongs to the major facilitator superfamily. TCR/Tet family.</text>
</comment>
<dbReference type="Proteomes" id="UP000266177">
    <property type="component" value="Unassembled WGS sequence"/>
</dbReference>
<dbReference type="PRINTS" id="PR01035">
    <property type="entry name" value="TCRTETA"/>
</dbReference>
<dbReference type="GO" id="GO:0005886">
    <property type="term" value="C:plasma membrane"/>
    <property type="evidence" value="ECO:0007669"/>
    <property type="project" value="UniProtKB-SubCell"/>
</dbReference>
<keyword evidence="5 7" id="KW-1133">Transmembrane helix</keyword>
<evidence type="ECO:0000256" key="1">
    <source>
        <dbReference type="ARBA" id="ARBA00004651"/>
    </source>
</evidence>
<dbReference type="InterPro" id="IPR020846">
    <property type="entry name" value="MFS_dom"/>
</dbReference>
<dbReference type="AlphaFoldDB" id="A0A3A3H5N6"/>
<accession>A0A3A3H5N6</accession>
<evidence type="ECO:0000256" key="2">
    <source>
        <dbReference type="ARBA" id="ARBA00007520"/>
    </source>
</evidence>
<feature type="transmembrane region" description="Helical" evidence="7">
    <location>
        <begin position="284"/>
        <end position="317"/>
    </location>
</feature>
<feature type="transmembrane region" description="Helical" evidence="7">
    <location>
        <begin position="77"/>
        <end position="96"/>
    </location>
</feature>
<feature type="transmembrane region" description="Helical" evidence="7">
    <location>
        <begin position="253"/>
        <end position="272"/>
    </location>
</feature>
<name>A0A3A3H5N6_PANTH</name>
<dbReference type="Pfam" id="PF07690">
    <property type="entry name" value="MFS_1"/>
    <property type="match status" value="1"/>
</dbReference>
<feature type="transmembrane region" description="Helical" evidence="7">
    <location>
        <begin position="46"/>
        <end position="65"/>
    </location>
</feature>
<sequence>MKKTIKEQKAVLLILLSNIFIAFLGIGLVIPVMPSFMNMMHLSGKTMGYLVAVFAVAQLLMSPLAGRWVDRVGRKKIIIIGLFLFSVSELVFGLAGNATMLYISRLLGGVSAAFITPGVTAYVADITSIQERPKAMGYVSAAISTGFIIGPGIGGFIAEYGIRMPFFFAAGIAFFACILSVFILKEQLTKEQLAEISANAKQSSFLADMKKSLHPLYCIAFIIVFVLAFGLSAYETVFSLFSDHKFGFTPKDIAVIITVSSIFGVVVQIFMFGKMVERLGEKKLIQICLIAGAILAVVSAVISGFGIVLAVTSFIFLAFDLLRPALTTFLSKAAGKEQGFVAGMNSTYTSLGNIAGPAMAGMLFDVNIHYPFLFSAVIMVIGLGITVMWKEKHLPQNEAE</sequence>
<dbReference type="CDD" id="cd17325">
    <property type="entry name" value="MFS_MdtG_SLC18_like"/>
    <property type="match status" value="1"/>
</dbReference>
<protein>
    <submittedName>
        <fullName evidence="9">MFS transporter</fullName>
    </submittedName>
</protein>
<comment type="subcellular location">
    <subcellularLocation>
        <location evidence="1">Cell membrane</location>
        <topology evidence="1">Multi-pass membrane protein</topology>
    </subcellularLocation>
</comment>
<dbReference type="InterPro" id="IPR011701">
    <property type="entry name" value="MFS"/>
</dbReference>
<dbReference type="InterPro" id="IPR005829">
    <property type="entry name" value="Sugar_transporter_CS"/>
</dbReference>
<dbReference type="OrthoDB" id="9793283at2"/>
<keyword evidence="3" id="KW-0813">Transport</keyword>
<keyword evidence="6 7" id="KW-0472">Membrane</keyword>
<feature type="transmembrane region" description="Helical" evidence="7">
    <location>
        <begin position="102"/>
        <end position="124"/>
    </location>
</feature>
<dbReference type="InterPro" id="IPR001958">
    <property type="entry name" value="Tet-R_TetA/multi-R_MdtG-like"/>
</dbReference>
<feature type="transmembrane region" description="Helical" evidence="7">
    <location>
        <begin position="368"/>
        <end position="389"/>
    </location>
</feature>
<feature type="transmembrane region" description="Helical" evidence="7">
    <location>
        <begin position="164"/>
        <end position="184"/>
    </location>
</feature>
<keyword evidence="4 7" id="KW-0812">Transmembrane</keyword>
<dbReference type="InterPro" id="IPR036259">
    <property type="entry name" value="MFS_trans_sf"/>
</dbReference>
<proteinExistence type="inferred from homology"/>
<evidence type="ECO:0000313" key="10">
    <source>
        <dbReference type="Proteomes" id="UP000266177"/>
    </source>
</evidence>
<dbReference type="PROSITE" id="PS00216">
    <property type="entry name" value="SUGAR_TRANSPORT_1"/>
    <property type="match status" value="1"/>
</dbReference>
<dbReference type="EMBL" id="QYZD01000001">
    <property type="protein sequence ID" value="RJG27023.1"/>
    <property type="molecule type" value="Genomic_DNA"/>
</dbReference>
<dbReference type="PANTHER" id="PTHR23504:SF115">
    <property type="entry name" value="MULTIDRUG RESISTANCE PROTEIN 2"/>
    <property type="match status" value="1"/>
</dbReference>
<feature type="transmembrane region" description="Helical" evidence="7">
    <location>
        <begin position="136"/>
        <end position="158"/>
    </location>
</feature>
<evidence type="ECO:0000256" key="7">
    <source>
        <dbReference type="SAM" id="Phobius"/>
    </source>
</evidence>
<feature type="transmembrane region" description="Helical" evidence="7">
    <location>
        <begin position="216"/>
        <end position="241"/>
    </location>
</feature>
<evidence type="ECO:0000256" key="3">
    <source>
        <dbReference type="ARBA" id="ARBA00022448"/>
    </source>
</evidence>
<evidence type="ECO:0000313" key="9">
    <source>
        <dbReference type="EMBL" id="RJG27023.1"/>
    </source>
</evidence>
<organism evidence="9 10">
    <name type="scientific">Paenibacillus thiaminolyticus</name>
    <name type="common">Bacillus thiaminolyticus</name>
    <dbReference type="NCBI Taxonomy" id="49283"/>
    <lineage>
        <taxon>Bacteria</taxon>
        <taxon>Bacillati</taxon>
        <taxon>Bacillota</taxon>
        <taxon>Bacilli</taxon>
        <taxon>Bacillales</taxon>
        <taxon>Paenibacillaceae</taxon>
        <taxon>Paenibacillus</taxon>
    </lineage>
</organism>
<dbReference type="NCBIfam" id="TIGR00880">
    <property type="entry name" value="2_A_01_02"/>
    <property type="match status" value="1"/>
</dbReference>
<dbReference type="PROSITE" id="PS50850">
    <property type="entry name" value="MFS"/>
    <property type="match status" value="1"/>
</dbReference>
<gene>
    <name evidence="9" type="ORF">DQX05_02635</name>
</gene>
<feature type="domain" description="Major facilitator superfamily (MFS) profile" evidence="8">
    <location>
        <begin position="11"/>
        <end position="394"/>
    </location>
</feature>
<evidence type="ECO:0000256" key="6">
    <source>
        <dbReference type="ARBA" id="ARBA00023136"/>
    </source>
</evidence>
<evidence type="ECO:0000259" key="8">
    <source>
        <dbReference type="PROSITE" id="PS50850"/>
    </source>
</evidence>
<dbReference type="Gene3D" id="1.20.1250.20">
    <property type="entry name" value="MFS general substrate transporter like domains"/>
    <property type="match status" value="1"/>
</dbReference>
<dbReference type="GO" id="GO:0042910">
    <property type="term" value="F:xenobiotic transmembrane transporter activity"/>
    <property type="evidence" value="ECO:0007669"/>
    <property type="project" value="InterPro"/>
</dbReference>
<feature type="transmembrane region" description="Helical" evidence="7">
    <location>
        <begin position="12"/>
        <end position="34"/>
    </location>
</feature>
<dbReference type="SUPFAM" id="SSF103473">
    <property type="entry name" value="MFS general substrate transporter"/>
    <property type="match status" value="1"/>
</dbReference>
<dbReference type="RefSeq" id="WP_119790598.1">
    <property type="nucleotide sequence ID" value="NZ_QYZD01000001.1"/>
</dbReference>
<evidence type="ECO:0000256" key="5">
    <source>
        <dbReference type="ARBA" id="ARBA00022989"/>
    </source>
</evidence>
<evidence type="ECO:0000256" key="4">
    <source>
        <dbReference type="ARBA" id="ARBA00022692"/>
    </source>
</evidence>
<dbReference type="PANTHER" id="PTHR23504">
    <property type="entry name" value="MAJOR FACILITATOR SUPERFAMILY DOMAIN-CONTAINING PROTEIN 10"/>
    <property type="match status" value="1"/>
</dbReference>
<comment type="caution">
    <text evidence="9">The sequence shown here is derived from an EMBL/GenBank/DDBJ whole genome shotgun (WGS) entry which is preliminary data.</text>
</comment>
<reference evidence="9 10" key="1">
    <citation type="submission" date="2018-09" db="EMBL/GenBank/DDBJ databases">
        <title>Paenibacillus SK2017-BO5.</title>
        <authorList>
            <person name="Piskunova J.V."/>
            <person name="Dubiley S.A."/>
            <person name="Severinov K.V."/>
        </authorList>
    </citation>
    <scope>NUCLEOTIDE SEQUENCE [LARGE SCALE GENOMIC DNA]</scope>
    <source>
        <strain evidence="9 10">BO5</strain>
    </source>
</reference>